<proteinExistence type="predicted"/>
<dbReference type="SMART" id="SM00801">
    <property type="entry name" value="dDENN"/>
    <property type="match status" value="1"/>
</dbReference>
<dbReference type="Pfam" id="PF02141">
    <property type="entry name" value="DENN"/>
    <property type="match status" value="1"/>
</dbReference>
<dbReference type="PROSITE" id="PS50211">
    <property type="entry name" value="DENN"/>
    <property type="match status" value="1"/>
</dbReference>
<dbReference type="OrthoDB" id="206724at2759"/>
<comment type="subcellular location">
    <subcellularLocation>
        <location evidence="1">Cytoplasmic vesicle</location>
        <location evidence="1">Clathrin-coated vesicle</location>
    </subcellularLocation>
</comment>
<dbReference type="EMBL" id="CAJOBC010043044">
    <property type="protein sequence ID" value="CAF4150483.1"/>
    <property type="molecule type" value="Genomic_DNA"/>
</dbReference>
<reference evidence="4" key="1">
    <citation type="submission" date="2021-02" db="EMBL/GenBank/DDBJ databases">
        <authorList>
            <person name="Nowell W R."/>
        </authorList>
    </citation>
    <scope>NUCLEOTIDE SEQUENCE</scope>
</reference>
<sequence length="483" mass="56297">MFYFQRTVYIMMTTTDPSSLPASKNVSHSAVITKEVESRTKESPDHLFEVFLEIREPVNENDQADIILKYPPDFADDMLKSAASFAYPCKISLEDQGEHYTFVLVDSTGVLFRYGYCRRSNRGSTCLCMLSYYPWFETFYTILNDISQIINYQTTVDLDTYLSLLYSYKLLMIDEFYKQEGKEIIQIKCSQKEYSYQRPDLRKLPAVTSSRNFAVMYSRLGPDIMLQLFSHILFERRILFVSSKLFHLTACACGCLHLIFPMHWQSIFVPVLPSSMSWLSQCTVPYIIGVHTSIFSTLNISELGDVVCVNIDERTIETQYDDLSRIPKHLHRSMKKGVQHSEKLHGDGLAKVFLRAMAFNIGTYSNGFILKDDTLDFDRDQYLRQYENTPIHEYMSAIAHTQMFEQFSRYRTDSLTTAFDDEFDIEVKNIQQLQQNKKMKSSKKFHRILEKYVKYGVVPNTTLDKRSTLRKRLSLLDNHETVS</sequence>
<dbReference type="GO" id="GO:1901981">
    <property type="term" value="F:phosphatidylinositol phosphate binding"/>
    <property type="evidence" value="ECO:0007669"/>
    <property type="project" value="TreeGrafter"/>
</dbReference>
<dbReference type="AlphaFoldDB" id="A0A815EHU5"/>
<dbReference type="SMART" id="SM00800">
    <property type="entry name" value="uDENN"/>
    <property type="match status" value="1"/>
</dbReference>
<comment type="caution">
    <text evidence="4">The sequence shown here is derived from an EMBL/GenBank/DDBJ whole genome shotgun (WGS) entry which is preliminary data.</text>
</comment>
<gene>
    <name evidence="4" type="ORF">GPM918_LOCUS29046</name>
    <name evidence="5" type="ORF">SRO942_LOCUS29595</name>
</gene>
<evidence type="ECO:0000259" key="3">
    <source>
        <dbReference type="PROSITE" id="PS50211"/>
    </source>
</evidence>
<evidence type="ECO:0000256" key="1">
    <source>
        <dbReference type="ARBA" id="ARBA00004132"/>
    </source>
</evidence>
<evidence type="ECO:0000313" key="4">
    <source>
        <dbReference type="EMBL" id="CAF1312076.1"/>
    </source>
</evidence>
<dbReference type="Proteomes" id="UP000663829">
    <property type="component" value="Unassembled WGS sequence"/>
</dbReference>
<organism evidence="4 6">
    <name type="scientific">Didymodactylos carnosus</name>
    <dbReference type="NCBI Taxonomy" id="1234261"/>
    <lineage>
        <taxon>Eukaryota</taxon>
        <taxon>Metazoa</taxon>
        <taxon>Spiralia</taxon>
        <taxon>Gnathifera</taxon>
        <taxon>Rotifera</taxon>
        <taxon>Eurotatoria</taxon>
        <taxon>Bdelloidea</taxon>
        <taxon>Philodinida</taxon>
        <taxon>Philodinidae</taxon>
        <taxon>Didymodactylos</taxon>
    </lineage>
</organism>
<keyword evidence="2" id="KW-0968">Cytoplasmic vesicle</keyword>
<dbReference type="InterPro" id="IPR005113">
    <property type="entry name" value="uDENN_dom"/>
</dbReference>
<dbReference type="Gene3D" id="3.40.50.11500">
    <property type="match status" value="1"/>
</dbReference>
<name>A0A815EHU5_9BILA</name>
<dbReference type="PANTHER" id="PTHR13196">
    <property type="entry name" value="DENN DOMAIN-CONTAINING"/>
    <property type="match status" value="1"/>
</dbReference>
<dbReference type="InterPro" id="IPR005112">
    <property type="entry name" value="dDENN_dom"/>
</dbReference>
<dbReference type="Gene3D" id="3.30.450.200">
    <property type="match status" value="1"/>
</dbReference>
<dbReference type="EMBL" id="CAJNOQ010012986">
    <property type="protein sequence ID" value="CAF1312076.1"/>
    <property type="molecule type" value="Genomic_DNA"/>
</dbReference>
<dbReference type="GO" id="GO:0032456">
    <property type="term" value="P:endocytic recycling"/>
    <property type="evidence" value="ECO:0007669"/>
    <property type="project" value="TreeGrafter"/>
</dbReference>
<keyword evidence="6" id="KW-1185">Reference proteome</keyword>
<dbReference type="SMART" id="SM00799">
    <property type="entry name" value="DENN"/>
    <property type="match status" value="1"/>
</dbReference>
<dbReference type="GO" id="GO:0005085">
    <property type="term" value="F:guanyl-nucleotide exchange factor activity"/>
    <property type="evidence" value="ECO:0007669"/>
    <property type="project" value="InterPro"/>
</dbReference>
<feature type="domain" description="UDENN" evidence="3">
    <location>
        <begin position="48"/>
        <end position="418"/>
    </location>
</feature>
<evidence type="ECO:0000313" key="6">
    <source>
        <dbReference type="Proteomes" id="UP000663829"/>
    </source>
</evidence>
<protein>
    <recommendedName>
        <fullName evidence="3">UDENN domain-containing protein</fullName>
    </recommendedName>
</protein>
<dbReference type="GO" id="GO:0030136">
    <property type="term" value="C:clathrin-coated vesicle"/>
    <property type="evidence" value="ECO:0007669"/>
    <property type="project" value="UniProtKB-SubCell"/>
</dbReference>
<dbReference type="InterPro" id="IPR040032">
    <property type="entry name" value="DENND1A/B/C"/>
</dbReference>
<dbReference type="InterPro" id="IPR001194">
    <property type="entry name" value="cDENN_dom"/>
</dbReference>
<dbReference type="InterPro" id="IPR037516">
    <property type="entry name" value="Tripartite_DENN"/>
</dbReference>
<evidence type="ECO:0000313" key="5">
    <source>
        <dbReference type="EMBL" id="CAF4150483.1"/>
    </source>
</evidence>
<dbReference type="GO" id="GO:0006897">
    <property type="term" value="P:endocytosis"/>
    <property type="evidence" value="ECO:0007669"/>
    <property type="project" value="TreeGrafter"/>
</dbReference>
<dbReference type="PANTHER" id="PTHR13196:SF14">
    <property type="entry name" value="UDENN DOMAIN-CONTAINING PROTEIN"/>
    <property type="match status" value="1"/>
</dbReference>
<dbReference type="InterPro" id="IPR043153">
    <property type="entry name" value="DENN_C"/>
</dbReference>
<dbReference type="Proteomes" id="UP000681722">
    <property type="component" value="Unassembled WGS sequence"/>
</dbReference>
<accession>A0A815EHU5</accession>
<evidence type="ECO:0000256" key="2">
    <source>
        <dbReference type="ARBA" id="ARBA00023329"/>
    </source>
</evidence>
<dbReference type="GO" id="GO:0005829">
    <property type="term" value="C:cytosol"/>
    <property type="evidence" value="ECO:0007669"/>
    <property type="project" value="TreeGrafter"/>
</dbReference>